<feature type="region of interest" description="Disordered" evidence="1">
    <location>
        <begin position="190"/>
        <end position="210"/>
    </location>
</feature>
<evidence type="ECO:0000256" key="1">
    <source>
        <dbReference type="SAM" id="MobiDB-lite"/>
    </source>
</evidence>
<feature type="compositionally biased region" description="Polar residues" evidence="1">
    <location>
        <begin position="1"/>
        <end position="21"/>
    </location>
</feature>
<dbReference type="Proteomes" id="UP001433268">
    <property type="component" value="Unassembled WGS sequence"/>
</dbReference>
<protein>
    <submittedName>
        <fullName evidence="2">Uncharacterized protein</fullName>
    </submittedName>
</protein>
<feature type="compositionally biased region" description="Low complexity" evidence="1">
    <location>
        <begin position="31"/>
        <end position="48"/>
    </location>
</feature>
<dbReference type="EMBL" id="JAQQWN010000006">
    <property type="protein sequence ID" value="KAK8080300.1"/>
    <property type="molecule type" value="Genomic_DNA"/>
</dbReference>
<organism evidence="2 3">
    <name type="scientific">Apiospora hydei</name>
    <dbReference type="NCBI Taxonomy" id="1337664"/>
    <lineage>
        <taxon>Eukaryota</taxon>
        <taxon>Fungi</taxon>
        <taxon>Dikarya</taxon>
        <taxon>Ascomycota</taxon>
        <taxon>Pezizomycotina</taxon>
        <taxon>Sordariomycetes</taxon>
        <taxon>Xylariomycetidae</taxon>
        <taxon>Amphisphaeriales</taxon>
        <taxon>Apiosporaceae</taxon>
        <taxon>Apiospora</taxon>
    </lineage>
</organism>
<sequence length="210" mass="22645">MGKLANTTDRPSHETTCTDNAGYTDDRTVPNSANSSTGTAASSSANMTTKAHPEMIIRYASEGFAEQGPPVPKGVPSEADASQAAVVAARSRAKRAGKTLKILLEKKRAMGEAIAHMQLPGDGERELESFVSAFDRLIWQHTVIEAGKHHRQQVPNGPSTLSTLRTTYGVLDKLVDNGKIRRGKDMEIDENGWPKLCDDGGFSPNQQENA</sequence>
<dbReference type="RefSeq" id="XP_066667775.1">
    <property type="nucleotide sequence ID" value="XM_066812433.1"/>
</dbReference>
<gene>
    <name evidence="2" type="ORF">PG997_008118</name>
</gene>
<proteinExistence type="predicted"/>
<accession>A0ABR1WCW0</accession>
<keyword evidence="3" id="KW-1185">Reference proteome</keyword>
<feature type="region of interest" description="Disordered" evidence="1">
    <location>
        <begin position="1"/>
        <end position="48"/>
    </location>
</feature>
<reference evidence="2 3" key="1">
    <citation type="submission" date="2023-01" db="EMBL/GenBank/DDBJ databases">
        <title>Analysis of 21 Apiospora genomes using comparative genomics revels a genus with tremendous synthesis potential of carbohydrate active enzymes and secondary metabolites.</title>
        <authorList>
            <person name="Sorensen T."/>
        </authorList>
    </citation>
    <scope>NUCLEOTIDE SEQUENCE [LARGE SCALE GENOMIC DNA]</scope>
    <source>
        <strain evidence="2 3">CBS 114990</strain>
    </source>
</reference>
<comment type="caution">
    <text evidence="2">The sequence shown here is derived from an EMBL/GenBank/DDBJ whole genome shotgun (WGS) entry which is preliminary data.</text>
</comment>
<evidence type="ECO:0000313" key="2">
    <source>
        <dbReference type="EMBL" id="KAK8080300.1"/>
    </source>
</evidence>
<evidence type="ECO:0000313" key="3">
    <source>
        <dbReference type="Proteomes" id="UP001433268"/>
    </source>
</evidence>
<dbReference type="GeneID" id="92045493"/>
<name>A0ABR1WCW0_9PEZI</name>